<sequence length="161" mass="18467">MGRDEVAGEVFGGERAGEVRVWEEGDAVTALKYSYLFWPCLVEVDGAVFVRLDGNSDSGLAELVKERAVGYRGGWADCVDSYNRFEVEQLFRAWHGQREWDGELHWELGEVLVRTWRARLAEGYPDRRFEVLLLEPEDGFGTRIDVRQVTPAVVTPDWWRG</sequence>
<dbReference type="EMBL" id="BSSD01000007">
    <property type="protein sequence ID" value="GLW93966.1"/>
    <property type="molecule type" value="Genomic_DNA"/>
</dbReference>
<organism evidence="1 2">
    <name type="scientific">Actinokineospora globicatena</name>
    <dbReference type="NCBI Taxonomy" id="103729"/>
    <lineage>
        <taxon>Bacteria</taxon>
        <taxon>Bacillati</taxon>
        <taxon>Actinomycetota</taxon>
        <taxon>Actinomycetes</taxon>
        <taxon>Pseudonocardiales</taxon>
        <taxon>Pseudonocardiaceae</taxon>
        <taxon>Actinokineospora</taxon>
    </lineage>
</organism>
<dbReference type="AlphaFoldDB" id="A0A9W6VC86"/>
<gene>
    <name evidence="1" type="ORF">Aglo03_47820</name>
</gene>
<evidence type="ECO:0000313" key="1">
    <source>
        <dbReference type="EMBL" id="GLW93966.1"/>
    </source>
</evidence>
<accession>A0A9W6VC86</accession>
<protein>
    <submittedName>
        <fullName evidence="1">Uncharacterized protein</fullName>
    </submittedName>
</protein>
<dbReference type="Proteomes" id="UP001165042">
    <property type="component" value="Unassembled WGS sequence"/>
</dbReference>
<reference evidence="1" key="1">
    <citation type="submission" date="2023-02" db="EMBL/GenBank/DDBJ databases">
        <title>Actinokineospora globicatena NBRC 15670.</title>
        <authorList>
            <person name="Ichikawa N."/>
            <person name="Sato H."/>
            <person name="Tonouchi N."/>
        </authorList>
    </citation>
    <scope>NUCLEOTIDE SEQUENCE</scope>
    <source>
        <strain evidence="1">NBRC 15670</strain>
    </source>
</reference>
<dbReference type="RefSeq" id="WP_285612172.1">
    <property type="nucleotide sequence ID" value="NZ_BSSD01000007.1"/>
</dbReference>
<comment type="caution">
    <text evidence="1">The sequence shown here is derived from an EMBL/GenBank/DDBJ whole genome shotgun (WGS) entry which is preliminary data.</text>
</comment>
<evidence type="ECO:0000313" key="2">
    <source>
        <dbReference type="Proteomes" id="UP001165042"/>
    </source>
</evidence>
<keyword evidence="2" id="KW-1185">Reference proteome</keyword>
<proteinExistence type="predicted"/>
<name>A0A9W6VC86_9PSEU</name>